<reference evidence="1" key="1">
    <citation type="submission" date="2021-01" db="EMBL/GenBank/DDBJ databases">
        <title>Whole genome shotgun sequence of Sinosporangium siamense NBRC 109515.</title>
        <authorList>
            <person name="Komaki H."/>
            <person name="Tamura T."/>
        </authorList>
    </citation>
    <scope>NUCLEOTIDE SEQUENCE</scope>
    <source>
        <strain evidence="1">NBRC 109515</strain>
    </source>
</reference>
<protein>
    <recommendedName>
        <fullName evidence="3">Amidohydrolase family protein</fullName>
    </recommendedName>
</protein>
<dbReference type="RefSeq" id="WP_204028838.1">
    <property type="nucleotide sequence ID" value="NZ_BOOW01000029.1"/>
</dbReference>
<dbReference type="AlphaFoldDB" id="A0A919RJG9"/>
<accession>A0A919RJG9</accession>
<dbReference type="SUPFAM" id="SSF51338">
    <property type="entry name" value="Composite domain of metallo-dependent hydrolases"/>
    <property type="match status" value="1"/>
</dbReference>
<evidence type="ECO:0000313" key="2">
    <source>
        <dbReference type="Proteomes" id="UP000606172"/>
    </source>
</evidence>
<sequence length="80" mass="7965">MRAFGVLSPNVTLRGDTTACSATAEAWDTTGALTAVISAGATAIGFTPTSLLPGDPADLVVLDTSSARAQPVHSPYAFGG</sequence>
<dbReference type="Proteomes" id="UP000606172">
    <property type="component" value="Unassembled WGS sequence"/>
</dbReference>
<evidence type="ECO:0008006" key="3">
    <source>
        <dbReference type="Google" id="ProtNLM"/>
    </source>
</evidence>
<evidence type="ECO:0000313" key="1">
    <source>
        <dbReference type="EMBL" id="GII94392.1"/>
    </source>
</evidence>
<keyword evidence="2" id="KW-1185">Reference proteome</keyword>
<proteinExistence type="predicted"/>
<dbReference type="EMBL" id="BOOW01000029">
    <property type="protein sequence ID" value="GII94392.1"/>
    <property type="molecule type" value="Genomic_DNA"/>
</dbReference>
<gene>
    <name evidence="1" type="ORF">Ssi02_46230</name>
</gene>
<dbReference type="GO" id="GO:0016810">
    <property type="term" value="F:hydrolase activity, acting on carbon-nitrogen (but not peptide) bonds"/>
    <property type="evidence" value="ECO:0007669"/>
    <property type="project" value="InterPro"/>
</dbReference>
<organism evidence="1 2">
    <name type="scientific">Sinosporangium siamense</name>
    <dbReference type="NCBI Taxonomy" id="1367973"/>
    <lineage>
        <taxon>Bacteria</taxon>
        <taxon>Bacillati</taxon>
        <taxon>Actinomycetota</taxon>
        <taxon>Actinomycetes</taxon>
        <taxon>Streptosporangiales</taxon>
        <taxon>Streptosporangiaceae</taxon>
        <taxon>Sinosporangium</taxon>
    </lineage>
</organism>
<comment type="caution">
    <text evidence="1">The sequence shown here is derived from an EMBL/GenBank/DDBJ whole genome shotgun (WGS) entry which is preliminary data.</text>
</comment>
<dbReference type="InterPro" id="IPR011059">
    <property type="entry name" value="Metal-dep_hydrolase_composite"/>
</dbReference>
<dbReference type="Gene3D" id="2.30.40.10">
    <property type="entry name" value="Urease, subunit C, domain 1"/>
    <property type="match status" value="1"/>
</dbReference>
<name>A0A919RJG9_9ACTN</name>